<dbReference type="AlphaFoldDB" id="A0A941GV38"/>
<comment type="caution">
    <text evidence="2">The sequence shown here is derived from an EMBL/GenBank/DDBJ whole genome shotgun (WGS) entry which is preliminary data.</text>
</comment>
<evidence type="ECO:0000313" key="2">
    <source>
        <dbReference type="EMBL" id="MBR8827940.1"/>
    </source>
</evidence>
<organism evidence="2 3">
    <name type="scientific">Gomphosphaeria aponina SAG 52.96 = DSM 107014</name>
    <dbReference type="NCBI Taxonomy" id="1521640"/>
    <lineage>
        <taxon>Bacteria</taxon>
        <taxon>Bacillati</taxon>
        <taxon>Cyanobacteriota</taxon>
        <taxon>Cyanophyceae</taxon>
        <taxon>Oscillatoriophycideae</taxon>
        <taxon>Chroococcales</taxon>
        <taxon>Gomphosphaeriaceae</taxon>
        <taxon>Gomphosphaeria</taxon>
    </lineage>
</organism>
<dbReference type="InterPro" id="IPR004096">
    <property type="entry name" value="V4R"/>
</dbReference>
<dbReference type="Pfam" id="PF02830">
    <property type="entry name" value="V4R"/>
    <property type="match status" value="1"/>
</dbReference>
<dbReference type="Gene3D" id="3.30.1380.20">
    <property type="entry name" value="Trafficking protein particle complex subunit 3"/>
    <property type="match status" value="1"/>
</dbReference>
<dbReference type="EMBL" id="JADQBC010000048">
    <property type="protein sequence ID" value="MBR8827940.1"/>
    <property type="molecule type" value="Genomic_DNA"/>
</dbReference>
<name>A0A941GV38_9CHRO</name>
<protein>
    <submittedName>
        <fullName evidence="2">4-vinyl reductase</fullName>
    </submittedName>
</protein>
<proteinExistence type="predicted"/>
<dbReference type="PANTHER" id="PTHR35090:SF1">
    <property type="entry name" value="SLR0144 PROTEIN"/>
    <property type="match status" value="1"/>
</dbReference>
<gene>
    <name evidence="2" type="ORF">DSM107014_08560</name>
</gene>
<dbReference type="SMART" id="SM00989">
    <property type="entry name" value="V4R"/>
    <property type="match status" value="1"/>
</dbReference>
<dbReference type="PANTHER" id="PTHR35090">
    <property type="entry name" value="DNA-DIRECTED RNA POLYMERASE SUBUNIT I"/>
    <property type="match status" value="1"/>
</dbReference>
<reference evidence="2" key="1">
    <citation type="submission" date="2021-02" db="EMBL/GenBank/DDBJ databases">
        <title>Metagenome analyses of Stigonema ocellatum DSM 106950, Chlorogloea purpurea SAG 13.99 and Gomphosphaeria aponina DSM 107014.</title>
        <authorList>
            <person name="Marter P."/>
            <person name="Huang S."/>
        </authorList>
    </citation>
    <scope>NUCLEOTIDE SEQUENCE</scope>
    <source>
        <strain evidence="2">JP213</strain>
    </source>
</reference>
<dbReference type="InterPro" id="IPR024096">
    <property type="entry name" value="NO_sig/Golgi_transp_ligand-bd"/>
</dbReference>
<feature type="domain" description="4-vinyl reductase 4VR" evidence="1">
    <location>
        <begin position="130"/>
        <end position="192"/>
    </location>
</feature>
<accession>A0A941GV38</accession>
<evidence type="ECO:0000259" key="1">
    <source>
        <dbReference type="SMART" id="SM00989"/>
    </source>
</evidence>
<dbReference type="SUPFAM" id="SSF111126">
    <property type="entry name" value="Ligand-binding domain in the NO signalling and Golgi transport"/>
    <property type="match status" value="1"/>
</dbReference>
<sequence>MISVADLVKDSKLPGNYFAPDAYVQGDYELGLMENRKGSRLLALPDTLLQAIYAGLEAEIGQAGGVVLFNCGRWWGKNFYRRFNEEVNEYYGKPLTQMEMVEFLECLKQCWKTHGWGVLDLDFNYYQQGFLVAQVKNSPFAATAPEGKKPVCFAEAGILSAFFSQLTGKDLHCIQTACESMGAECNYFVMGVSDRLKAAEAWLEEGQDHSTIMERLSHKT</sequence>
<evidence type="ECO:0000313" key="3">
    <source>
        <dbReference type="Proteomes" id="UP000767446"/>
    </source>
</evidence>
<dbReference type="Proteomes" id="UP000767446">
    <property type="component" value="Unassembled WGS sequence"/>
</dbReference>